<protein>
    <submittedName>
        <fullName evidence="1">Uncharacterized protein</fullName>
    </submittedName>
</protein>
<proteinExistence type="predicted"/>
<dbReference type="Proteomes" id="UP000178835">
    <property type="component" value="Unassembled WGS sequence"/>
</dbReference>
<evidence type="ECO:0000313" key="2">
    <source>
        <dbReference type="Proteomes" id="UP000178835"/>
    </source>
</evidence>
<evidence type="ECO:0000313" key="1">
    <source>
        <dbReference type="EMBL" id="OGZ60622.1"/>
    </source>
</evidence>
<gene>
    <name evidence="1" type="ORF">A2919_01975</name>
</gene>
<accession>A0A1G2HDS5</accession>
<organism evidence="1 2">
    <name type="scientific">Candidatus Spechtbacteria bacterium RIFCSPLOWO2_01_FULL_43_12</name>
    <dbReference type="NCBI Taxonomy" id="1802162"/>
    <lineage>
        <taxon>Bacteria</taxon>
        <taxon>Candidatus Spechtiibacteriota</taxon>
    </lineage>
</organism>
<dbReference type="EMBL" id="MHOH01000017">
    <property type="protein sequence ID" value="OGZ60622.1"/>
    <property type="molecule type" value="Genomic_DNA"/>
</dbReference>
<sequence length="125" mass="14679">MDKRIYSCGECKLKRKEPFRGNHEQMIEHLVAEHKTNKLSLMSHKNGWGVCSDCEKYFKAKNLPIGFSDWMWCHSCVQERCLNYSGLRSQIREFLRTRGITIPRKASNEDIAEAINQLIEKMEDI</sequence>
<dbReference type="AlphaFoldDB" id="A0A1G2HDS5"/>
<reference evidence="1 2" key="1">
    <citation type="journal article" date="2016" name="Nat. Commun.">
        <title>Thousands of microbial genomes shed light on interconnected biogeochemical processes in an aquifer system.</title>
        <authorList>
            <person name="Anantharaman K."/>
            <person name="Brown C.T."/>
            <person name="Hug L.A."/>
            <person name="Sharon I."/>
            <person name="Castelle C.J."/>
            <person name="Probst A.J."/>
            <person name="Thomas B.C."/>
            <person name="Singh A."/>
            <person name="Wilkins M.J."/>
            <person name="Karaoz U."/>
            <person name="Brodie E.L."/>
            <person name="Williams K.H."/>
            <person name="Hubbard S.S."/>
            <person name="Banfield J.F."/>
        </authorList>
    </citation>
    <scope>NUCLEOTIDE SEQUENCE [LARGE SCALE GENOMIC DNA]</scope>
</reference>
<comment type="caution">
    <text evidence="1">The sequence shown here is derived from an EMBL/GenBank/DDBJ whole genome shotgun (WGS) entry which is preliminary data.</text>
</comment>
<name>A0A1G2HDS5_9BACT</name>